<dbReference type="EMBL" id="JARH01000183">
    <property type="protein sequence ID" value="EXF84344.1"/>
    <property type="molecule type" value="Genomic_DNA"/>
</dbReference>
<feature type="region of interest" description="Disordered" evidence="1">
    <location>
        <begin position="1"/>
        <end position="64"/>
    </location>
</feature>
<dbReference type="KEGG" id="cfj:CFIO01_08828"/>
<evidence type="ECO:0000313" key="3">
    <source>
        <dbReference type="Proteomes" id="UP000020467"/>
    </source>
</evidence>
<accession>A0A010S167</accession>
<keyword evidence="3" id="KW-1185">Reference proteome</keyword>
<proteinExistence type="predicted"/>
<protein>
    <submittedName>
        <fullName evidence="2">Uncharacterized protein</fullName>
    </submittedName>
</protein>
<name>A0A010S167_9PEZI</name>
<sequence length="99" mass="11385">QEGRRTRKLRIRQKVLGNQPRVAGRGQAEAHPRRQEPRGKRPRGRRRRAEGAEGGQGQRGQARLHHLKKKNQSANVSYFCMGGTKKLWVSAPVLHRRIH</sequence>
<dbReference type="AlphaFoldDB" id="A0A010S167"/>
<dbReference type="Proteomes" id="UP000020467">
    <property type="component" value="Unassembled WGS sequence"/>
</dbReference>
<evidence type="ECO:0000313" key="2">
    <source>
        <dbReference type="EMBL" id="EXF84344.1"/>
    </source>
</evidence>
<reference evidence="2 3" key="1">
    <citation type="submission" date="2014-02" db="EMBL/GenBank/DDBJ databases">
        <title>The genome sequence of Colletotrichum fioriniae PJ7.</title>
        <authorList>
            <person name="Baroncelli R."/>
            <person name="Thon M.R."/>
        </authorList>
    </citation>
    <scope>NUCLEOTIDE SEQUENCE [LARGE SCALE GENOMIC DNA]</scope>
    <source>
        <strain evidence="2 3">PJ7</strain>
    </source>
</reference>
<feature type="compositionally biased region" description="Basic and acidic residues" evidence="1">
    <location>
        <begin position="28"/>
        <end position="39"/>
    </location>
</feature>
<organism evidence="2 3">
    <name type="scientific">Colletotrichum fioriniae PJ7</name>
    <dbReference type="NCBI Taxonomy" id="1445577"/>
    <lineage>
        <taxon>Eukaryota</taxon>
        <taxon>Fungi</taxon>
        <taxon>Dikarya</taxon>
        <taxon>Ascomycota</taxon>
        <taxon>Pezizomycotina</taxon>
        <taxon>Sordariomycetes</taxon>
        <taxon>Hypocreomycetidae</taxon>
        <taxon>Glomerellales</taxon>
        <taxon>Glomerellaceae</taxon>
        <taxon>Colletotrichum</taxon>
        <taxon>Colletotrichum acutatum species complex</taxon>
    </lineage>
</organism>
<feature type="compositionally biased region" description="Basic residues" evidence="1">
    <location>
        <begin position="1"/>
        <end position="13"/>
    </location>
</feature>
<comment type="caution">
    <text evidence="2">The sequence shown here is derived from an EMBL/GenBank/DDBJ whole genome shotgun (WGS) entry which is preliminary data.</text>
</comment>
<dbReference type="HOGENOM" id="CLU_2326282_0_0_1"/>
<gene>
    <name evidence="2" type="ORF">CFIO01_08828</name>
</gene>
<feature type="non-terminal residue" evidence="2">
    <location>
        <position position="1"/>
    </location>
</feature>
<evidence type="ECO:0000256" key="1">
    <source>
        <dbReference type="SAM" id="MobiDB-lite"/>
    </source>
</evidence>